<evidence type="ECO:0000259" key="1">
    <source>
        <dbReference type="SMART" id="SM00471"/>
    </source>
</evidence>
<name>A0A1I2QNN9_9FIRM</name>
<gene>
    <name evidence="2" type="ORF">SAMN05660649_01335</name>
</gene>
<dbReference type="EMBL" id="FOOX01000003">
    <property type="protein sequence ID" value="SFG30205.1"/>
    <property type="molecule type" value="Genomic_DNA"/>
</dbReference>
<dbReference type="Proteomes" id="UP000199337">
    <property type="component" value="Unassembled WGS sequence"/>
</dbReference>
<reference evidence="3" key="1">
    <citation type="submission" date="2016-10" db="EMBL/GenBank/DDBJ databases">
        <authorList>
            <person name="Varghese N."/>
            <person name="Submissions S."/>
        </authorList>
    </citation>
    <scope>NUCLEOTIDE SEQUENCE [LARGE SCALE GENOMIC DNA]</scope>
    <source>
        <strain evidence="3">DSM 17038</strain>
    </source>
</reference>
<organism evidence="2 3">
    <name type="scientific">Desulfotruncus arcticus DSM 17038</name>
    <dbReference type="NCBI Taxonomy" id="1121424"/>
    <lineage>
        <taxon>Bacteria</taxon>
        <taxon>Bacillati</taxon>
        <taxon>Bacillota</taxon>
        <taxon>Clostridia</taxon>
        <taxon>Eubacteriales</taxon>
        <taxon>Desulfallaceae</taxon>
        <taxon>Desulfotruncus</taxon>
    </lineage>
</organism>
<dbReference type="Gene3D" id="1.10.3210.10">
    <property type="entry name" value="Hypothetical protein af1432"/>
    <property type="match status" value="1"/>
</dbReference>
<keyword evidence="3" id="KW-1185">Reference proteome</keyword>
<dbReference type="STRING" id="341036.SAMN05660649_01335"/>
<dbReference type="CDD" id="cd04182">
    <property type="entry name" value="GT_2_like_f"/>
    <property type="match status" value="1"/>
</dbReference>
<dbReference type="Pfam" id="PF01966">
    <property type="entry name" value="HD"/>
    <property type="match status" value="1"/>
</dbReference>
<protein>
    <submittedName>
        <fullName evidence="2">CTP:molybdopterin cytidylyltransferase MocA</fullName>
    </submittedName>
</protein>
<dbReference type="InterPro" id="IPR029044">
    <property type="entry name" value="Nucleotide-diphossugar_trans"/>
</dbReference>
<dbReference type="SUPFAM" id="SSF109604">
    <property type="entry name" value="HD-domain/PDEase-like"/>
    <property type="match status" value="1"/>
</dbReference>
<feature type="domain" description="HD/PDEase" evidence="1">
    <location>
        <begin position="216"/>
        <end position="324"/>
    </location>
</feature>
<accession>A0A1I2QNN9</accession>
<dbReference type="InterPro" id="IPR054703">
    <property type="entry name" value="Mop-rel"/>
</dbReference>
<dbReference type="CDD" id="cd00077">
    <property type="entry name" value="HDc"/>
    <property type="match status" value="1"/>
</dbReference>
<dbReference type="GO" id="GO:0016779">
    <property type="term" value="F:nucleotidyltransferase activity"/>
    <property type="evidence" value="ECO:0007669"/>
    <property type="project" value="UniProtKB-KW"/>
</dbReference>
<dbReference type="SMART" id="SM00471">
    <property type="entry name" value="HDc"/>
    <property type="match status" value="1"/>
</dbReference>
<sequence length="384" mass="41442">MSGLAALVPAAGYSSRMNVFKPLLPLGETTVIARTVNTFFTAGLRRVLVVVGHRAGDLRPALTELKVQEVFNAGYAQGMFSSIQAGVNSLPPQVEAFLLLPADYPLVRPQTIKLLIDARQKSRAGIIYPCFEGERGHPPVISSGYKDEILNYSAGGGLRQILARHEDDALNVEVPDRGVVLDMDTPEDYRNLLQRAASIDLPDRLECEAVLRLAGTPPGVIVHSRAVAALACGLASELNQFGYALQLEMIAAAGLLHDVAKGLPGHAAAGAELITNMGFSGVARIIACHMGDGLEPGAGIGEKELVYLADKLLRGDKPVTLTERFSRSMQCFAGEPEIQQAVRARRSLAESIKQRVEQELGVQLDQWLEEWRQRGEKESGCGIT</sequence>
<proteinExistence type="predicted"/>
<keyword evidence="2" id="KW-0548">Nucleotidyltransferase</keyword>
<evidence type="ECO:0000313" key="2">
    <source>
        <dbReference type="EMBL" id="SFG30205.1"/>
    </source>
</evidence>
<dbReference type="Gene3D" id="3.90.550.10">
    <property type="entry name" value="Spore Coat Polysaccharide Biosynthesis Protein SpsA, Chain A"/>
    <property type="match status" value="1"/>
</dbReference>
<dbReference type="RefSeq" id="WP_092469899.1">
    <property type="nucleotide sequence ID" value="NZ_FOOX01000003.1"/>
</dbReference>
<dbReference type="Pfam" id="PF12804">
    <property type="entry name" value="NTP_transf_3"/>
    <property type="match status" value="1"/>
</dbReference>
<dbReference type="NCBIfam" id="NF045665">
    <property type="entry name" value="NTPtran_DVU1551"/>
    <property type="match status" value="1"/>
</dbReference>
<evidence type="ECO:0000313" key="3">
    <source>
        <dbReference type="Proteomes" id="UP000199337"/>
    </source>
</evidence>
<dbReference type="PANTHER" id="PTHR43777:SF1">
    <property type="entry name" value="MOLYBDENUM COFACTOR CYTIDYLYLTRANSFERASE"/>
    <property type="match status" value="1"/>
</dbReference>
<dbReference type="SUPFAM" id="SSF53448">
    <property type="entry name" value="Nucleotide-diphospho-sugar transferases"/>
    <property type="match status" value="1"/>
</dbReference>
<dbReference type="InterPro" id="IPR006674">
    <property type="entry name" value="HD_domain"/>
</dbReference>
<dbReference type="AlphaFoldDB" id="A0A1I2QNN9"/>
<dbReference type="OrthoDB" id="285216at2"/>
<dbReference type="PANTHER" id="PTHR43777">
    <property type="entry name" value="MOLYBDENUM COFACTOR CYTIDYLYLTRANSFERASE"/>
    <property type="match status" value="1"/>
</dbReference>
<dbReference type="InterPro" id="IPR003607">
    <property type="entry name" value="HD/PDEase_dom"/>
</dbReference>
<keyword evidence="2" id="KW-0808">Transferase</keyword>
<dbReference type="InterPro" id="IPR025877">
    <property type="entry name" value="MobA-like_NTP_Trfase"/>
</dbReference>